<accession>A0A6G4X0A8</accession>
<dbReference type="GO" id="GO:0004222">
    <property type="term" value="F:metalloendopeptidase activity"/>
    <property type="evidence" value="ECO:0007669"/>
    <property type="project" value="UniProtKB-UniRule"/>
</dbReference>
<dbReference type="InterPro" id="IPR001570">
    <property type="entry name" value="Peptidase_M4_C_domain"/>
</dbReference>
<dbReference type="PROSITE" id="PS51318">
    <property type="entry name" value="TAT"/>
    <property type="match status" value="1"/>
</dbReference>
<dbReference type="Gene3D" id="3.10.170.10">
    <property type="match status" value="1"/>
</dbReference>
<dbReference type="InterPro" id="IPR027268">
    <property type="entry name" value="Peptidase_M4/M1_CTD_sf"/>
</dbReference>
<evidence type="ECO:0000313" key="14">
    <source>
        <dbReference type="Proteomes" id="UP000477722"/>
    </source>
</evidence>
<keyword evidence="9" id="KW-0964">Secreted</keyword>
<protein>
    <recommendedName>
        <fullName evidence="9">Neutral metalloproteinase</fullName>
        <ecNumber evidence="9">3.4.24.-</ecNumber>
    </recommendedName>
</protein>
<feature type="chain" id="PRO_5026376365" description="Neutral metalloproteinase" evidence="9">
    <location>
        <begin position="36"/>
        <end position="534"/>
    </location>
</feature>
<dbReference type="GO" id="GO:0005576">
    <property type="term" value="C:extracellular region"/>
    <property type="evidence" value="ECO:0007669"/>
    <property type="project" value="UniProtKB-SubCell"/>
</dbReference>
<organism evidence="13 14">
    <name type="scientific">Streptomyces boncukensis</name>
    <dbReference type="NCBI Taxonomy" id="2711219"/>
    <lineage>
        <taxon>Bacteria</taxon>
        <taxon>Bacillati</taxon>
        <taxon>Actinomycetota</taxon>
        <taxon>Actinomycetes</taxon>
        <taxon>Kitasatosporales</taxon>
        <taxon>Streptomycetaceae</taxon>
        <taxon>Streptomyces</taxon>
    </lineage>
</organism>
<dbReference type="Pfam" id="PF01447">
    <property type="entry name" value="Peptidase_M4"/>
    <property type="match status" value="1"/>
</dbReference>
<evidence type="ECO:0000256" key="4">
    <source>
        <dbReference type="ARBA" id="ARBA00022729"/>
    </source>
</evidence>
<feature type="active site" description="Proton donor" evidence="8">
    <location>
        <position position="431"/>
    </location>
</feature>
<dbReference type="Proteomes" id="UP000477722">
    <property type="component" value="Unassembled WGS sequence"/>
</dbReference>
<comment type="function">
    <text evidence="9">Extracellular zinc metalloprotease.</text>
</comment>
<dbReference type="RefSeq" id="WP_165299774.1">
    <property type="nucleotide sequence ID" value="NZ_JAAKZZ010000168.1"/>
</dbReference>
<feature type="domain" description="Peptidase M4" evidence="10">
    <location>
        <begin position="206"/>
        <end position="350"/>
    </location>
</feature>
<keyword evidence="4 9" id="KW-0732">Signal</keyword>
<dbReference type="Pfam" id="PF07504">
    <property type="entry name" value="FTP"/>
    <property type="match status" value="1"/>
</dbReference>
<evidence type="ECO:0000256" key="8">
    <source>
        <dbReference type="PIRSR" id="PIRSR623612-1"/>
    </source>
</evidence>
<comment type="caution">
    <text evidence="13">The sequence shown here is derived from an EMBL/GenBank/DDBJ whole genome shotgun (WGS) entry which is preliminary data.</text>
</comment>
<dbReference type="Gene3D" id="1.10.390.10">
    <property type="entry name" value="Neutral Protease Domain 2"/>
    <property type="match status" value="1"/>
</dbReference>
<evidence type="ECO:0000256" key="6">
    <source>
        <dbReference type="ARBA" id="ARBA00022833"/>
    </source>
</evidence>
<evidence type="ECO:0000259" key="10">
    <source>
        <dbReference type="Pfam" id="PF01447"/>
    </source>
</evidence>
<feature type="domain" description="FTP" evidence="12">
    <location>
        <begin position="84"/>
        <end position="127"/>
    </location>
</feature>
<dbReference type="InterPro" id="IPR006311">
    <property type="entry name" value="TAT_signal"/>
</dbReference>
<dbReference type="SUPFAM" id="SSF55486">
    <property type="entry name" value="Metalloproteases ('zincins'), catalytic domain"/>
    <property type="match status" value="1"/>
</dbReference>
<evidence type="ECO:0000256" key="5">
    <source>
        <dbReference type="ARBA" id="ARBA00022801"/>
    </source>
</evidence>
<dbReference type="PRINTS" id="PR00730">
    <property type="entry name" value="THERMOLYSIN"/>
</dbReference>
<evidence type="ECO:0000256" key="2">
    <source>
        <dbReference type="ARBA" id="ARBA00022670"/>
    </source>
</evidence>
<keyword evidence="6 9" id="KW-0862">Zinc</keyword>
<dbReference type="InterPro" id="IPR023612">
    <property type="entry name" value="Peptidase_M4"/>
</dbReference>
<name>A0A6G4X0A8_9ACTN</name>
<dbReference type="GO" id="GO:0046872">
    <property type="term" value="F:metal ion binding"/>
    <property type="evidence" value="ECO:0007669"/>
    <property type="project" value="UniProtKB-UniRule"/>
</dbReference>
<evidence type="ECO:0000256" key="7">
    <source>
        <dbReference type="ARBA" id="ARBA00023049"/>
    </source>
</evidence>
<evidence type="ECO:0000256" key="1">
    <source>
        <dbReference type="ARBA" id="ARBA00009388"/>
    </source>
</evidence>
<feature type="domain" description="Peptidase M4 C-terminal" evidence="11">
    <location>
        <begin position="353"/>
        <end position="528"/>
    </location>
</feature>
<keyword evidence="14" id="KW-1185">Reference proteome</keyword>
<dbReference type="PANTHER" id="PTHR33794:SF1">
    <property type="entry name" value="BACILLOLYSIN"/>
    <property type="match status" value="1"/>
</dbReference>
<dbReference type="PANTHER" id="PTHR33794">
    <property type="entry name" value="BACILLOLYSIN"/>
    <property type="match status" value="1"/>
</dbReference>
<dbReference type="Gene3D" id="3.10.450.490">
    <property type="match status" value="1"/>
</dbReference>
<dbReference type="EC" id="3.4.24.-" evidence="9"/>
<dbReference type="EMBL" id="JAAKZZ010000168">
    <property type="protein sequence ID" value="NGO70101.1"/>
    <property type="molecule type" value="Genomic_DNA"/>
</dbReference>
<dbReference type="InterPro" id="IPR050728">
    <property type="entry name" value="Zinc_Metalloprotease_M4"/>
</dbReference>
<evidence type="ECO:0000259" key="12">
    <source>
        <dbReference type="Pfam" id="PF07504"/>
    </source>
</evidence>
<comment type="subcellular location">
    <subcellularLocation>
        <location evidence="9">Secreted</location>
    </subcellularLocation>
</comment>
<evidence type="ECO:0000313" key="13">
    <source>
        <dbReference type="EMBL" id="NGO70101.1"/>
    </source>
</evidence>
<evidence type="ECO:0000256" key="3">
    <source>
        <dbReference type="ARBA" id="ARBA00022723"/>
    </source>
</evidence>
<feature type="signal peptide" evidence="9">
    <location>
        <begin position="1"/>
        <end position="35"/>
    </location>
</feature>
<sequence length="534" mass="57337">MRTTHTPRRRTTLASALVATAALLGVALQSGTASAGPEDGRLDTGELPAKLSAPQRAALLQEAEDRSAATAEALGLGPRERLMPRDVVKNRNGAVHVRYERTYAGLPVLGGEVTVHRAADGAIERVAKETDATVKVASTDAERKAPGVRKAAAKPRKVVWAADGKPRLAWETVAGGTRKDGTPNELHTVTDARTGAELASWQGVHQGTGHSQYSGTVELGTQPSYTMTDTGRGNHRTYNLNRATSGFGTLFSDPDDEWGNGSPSNPQTAGVDAHYGAGVTWDYYRDVHGRLGIRGDGVGARSRVRYGNNYVNAFWQDSCFCMTYGDGQGNQRPLTSVDVAAHEMTHGVTSNTAGLRYRGESGGLNEATSDIFAAAVEFKVDNAQYDPADYLVGEKVDIYGNGNPLRYMDRPSRDGRSKDYWYSGIGNIDVHYSSGVANHFFYLLSEGSGAKEINGVRYDSPTYDNQPVTGIGINDAERIWFKALSEEMGPGTDYHQARTDTLTAAAKLFGQNSTQYEAVAHAWAAVNVGSRPAS</sequence>
<dbReference type="CDD" id="cd09597">
    <property type="entry name" value="M4_TLP"/>
    <property type="match status" value="1"/>
</dbReference>
<keyword evidence="7 9" id="KW-0482">Metalloprotease</keyword>
<dbReference type="InterPro" id="IPR011096">
    <property type="entry name" value="FTP_domain"/>
</dbReference>
<keyword evidence="5 9" id="KW-0378">Hydrolase</keyword>
<evidence type="ECO:0000259" key="11">
    <source>
        <dbReference type="Pfam" id="PF02868"/>
    </source>
</evidence>
<keyword evidence="3" id="KW-0479">Metal-binding</keyword>
<dbReference type="InterPro" id="IPR013856">
    <property type="entry name" value="Peptidase_M4_domain"/>
</dbReference>
<feature type="active site" evidence="8">
    <location>
        <position position="343"/>
    </location>
</feature>
<gene>
    <name evidence="13" type="ORF">G5C65_17415</name>
</gene>
<dbReference type="AlphaFoldDB" id="A0A6G4X0A8"/>
<dbReference type="Pfam" id="PF02868">
    <property type="entry name" value="Peptidase_M4_C"/>
    <property type="match status" value="1"/>
</dbReference>
<evidence type="ECO:0000256" key="9">
    <source>
        <dbReference type="RuleBase" id="RU366073"/>
    </source>
</evidence>
<keyword evidence="2 9" id="KW-0645">Protease</keyword>
<comment type="cofactor">
    <cofactor evidence="9">
        <name>Zn(2+)</name>
        <dbReference type="ChEBI" id="CHEBI:29105"/>
    </cofactor>
</comment>
<reference evidence="13 14" key="1">
    <citation type="submission" date="2020-02" db="EMBL/GenBank/DDBJ databases">
        <title>Whole-genome analyses of novel actinobacteria.</title>
        <authorList>
            <person name="Sahin N."/>
            <person name="Tatar D."/>
        </authorList>
    </citation>
    <scope>NUCLEOTIDE SEQUENCE [LARGE SCALE GENOMIC DNA]</scope>
    <source>
        <strain evidence="13 14">SB3404</strain>
    </source>
</reference>
<comment type="similarity">
    <text evidence="1 9">Belongs to the peptidase M4 family.</text>
</comment>
<dbReference type="GO" id="GO:0006508">
    <property type="term" value="P:proteolysis"/>
    <property type="evidence" value="ECO:0007669"/>
    <property type="project" value="UniProtKB-KW"/>
</dbReference>
<proteinExistence type="inferred from homology"/>